<evidence type="ECO:0000256" key="9">
    <source>
        <dbReference type="RuleBase" id="RU004474"/>
    </source>
</evidence>
<comment type="function">
    <text evidence="7 8">Key enzyme in folate metabolism. Catalyzes an essential reaction for de novo glycine and purine synthesis, and for DNA precursor synthesis.</text>
</comment>
<dbReference type="GO" id="GO:0046452">
    <property type="term" value="P:dihydrofolate metabolic process"/>
    <property type="evidence" value="ECO:0007669"/>
    <property type="project" value="TreeGrafter"/>
</dbReference>
<dbReference type="GO" id="GO:0050661">
    <property type="term" value="F:NADP binding"/>
    <property type="evidence" value="ECO:0007669"/>
    <property type="project" value="InterPro"/>
</dbReference>
<dbReference type="PANTHER" id="PTHR48069:SF3">
    <property type="entry name" value="DIHYDROFOLATE REDUCTASE"/>
    <property type="match status" value="1"/>
</dbReference>
<protein>
    <recommendedName>
        <fullName evidence="3 8">Dihydrofolate reductase</fullName>
        <ecNumber evidence="3 8">1.5.1.3</ecNumber>
    </recommendedName>
</protein>
<evidence type="ECO:0000256" key="1">
    <source>
        <dbReference type="ARBA" id="ARBA00004903"/>
    </source>
</evidence>
<evidence type="ECO:0000256" key="5">
    <source>
        <dbReference type="ARBA" id="ARBA00022857"/>
    </source>
</evidence>
<dbReference type="EMBL" id="LUKE01000001">
    <property type="protein sequence ID" value="KYG66082.1"/>
    <property type="molecule type" value="Genomic_DNA"/>
</dbReference>
<dbReference type="RefSeq" id="WP_061833648.1">
    <property type="nucleotide sequence ID" value="NZ_LUKE01000001.1"/>
</dbReference>
<dbReference type="InterPro" id="IPR017925">
    <property type="entry name" value="DHFR_CS"/>
</dbReference>
<evidence type="ECO:0000256" key="3">
    <source>
        <dbReference type="ARBA" id="ARBA00012856"/>
    </source>
</evidence>
<comment type="catalytic activity">
    <reaction evidence="8">
        <text>(6S)-5,6,7,8-tetrahydrofolate + NADP(+) = 7,8-dihydrofolate + NADPH + H(+)</text>
        <dbReference type="Rhea" id="RHEA:15009"/>
        <dbReference type="ChEBI" id="CHEBI:15378"/>
        <dbReference type="ChEBI" id="CHEBI:57451"/>
        <dbReference type="ChEBI" id="CHEBI:57453"/>
        <dbReference type="ChEBI" id="CHEBI:57783"/>
        <dbReference type="ChEBI" id="CHEBI:58349"/>
        <dbReference type="EC" id="1.5.1.3"/>
    </reaction>
</comment>
<organism evidence="11 12">
    <name type="scientific">Bdellovibrio bacteriovorus</name>
    <dbReference type="NCBI Taxonomy" id="959"/>
    <lineage>
        <taxon>Bacteria</taxon>
        <taxon>Pseudomonadati</taxon>
        <taxon>Bdellovibrionota</taxon>
        <taxon>Bdellovibrionia</taxon>
        <taxon>Bdellovibrionales</taxon>
        <taxon>Pseudobdellovibrionaceae</taxon>
        <taxon>Bdellovibrio</taxon>
    </lineage>
</organism>
<evidence type="ECO:0000313" key="12">
    <source>
        <dbReference type="Proteomes" id="UP000075320"/>
    </source>
</evidence>
<dbReference type="AlphaFoldDB" id="A0A150WNM5"/>
<dbReference type="GO" id="GO:0004146">
    <property type="term" value="F:dihydrofolate reductase activity"/>
    <property type="evidence" value="ECO:0007669"/>
    <property type="project" value="UniProtKB-EC"/>
</dbReference>
<keyword evidence="6 8" id="KW-0560">Oxidoreductase</keyword>
<evidence type="ECO:0000313" key="11">
    <source>
        <dbReference type="EMBL" id="KYG66082.1"/>
    </source>
</evidence>
<dbReference type="Proteomes" id="UP000075320">
    <property type="component" value="Unassembled WGS sequence"/>
</dbReference>
<keyword evidence="5 8" id="KW-0521">NADP</keyword>
<accession>A0A150WNM5</accession>
<comment type="similarity">
    <text evidence="2 8 9">Belongs to the dihydrofolate reductase family.</text>
</comment>
<name>A0A150WNM5_BDEBC</name>
<feature type="domain" description="DHFR" evidence="10">
    <location>
        <begin position="2"/>
        <end position="168"/>
    </location>
</feature>
<keyword evidence="12" id="KW-1185">Reference proteome</keyword>
<dbReference type="GO" id="GO:0006730">
    <property type="term" value="P:one-carbon metabolic process"/>
    <property type="evidence" value="ECO:0007669"/>
    <property type="project" value="UniProtKB-KW"/>
</dbReference>
<dbReference type="GO" id="GO:0046655">
    <property type="term" value="P:folic acid metabolic process"/>
    <property type="evidence" value="ECO:0007669"/>
    <property type="project" value="TreeGrafter"/>
</dbReference>
<dbReference type="OrthoDB" id="5292381at2"/>
<evidence type="ECO:0000259" key="10">
    <source>
        <dbReference type="PROSITE" id="PS51330"/>
    </source>
</evidence>
<dbReference type="InterPro" id="IPR012259">
    <property type="entry name" value="DHFR"/>
</dbReference>
<evidence type="ECO:0000256" key="4">
    <source>
        <dbReference type="ARBA" id="ARBA00022563"/>
    </source>
</evidence>
<dbReference type="PROSITE" id="PS51330">
    <property type="entry name" value="DHFR_2"/>
    <property type="match status" value="1"/>
</dbReference>
<dbReference type="UniPathway" id="UPA00077">
    <property type="reaction ID" value="UER00158"/>
</dbReference>
<dbReference type="EC" id="1.5.1.3" evidence="3 8"/>
<dbReference type="PROSITE" id="PS00075">
    <property type="entry name" value="DHFR_1"/>
    <property type="match status" value="1"/>
</dbReference>
<dbReference type="Pfam" id="PF00186">
    <property type="entry name" value="DHFR_1"/>
    <property type="match status" value="1"/>
</dbReference>
<evidence type="ECO:0000256" key="8">
    <source>
        <dbReference type="PIRNR" id="PIRNR000194"/>
    </source>
</evidence>
<dbReference type="InterPro" id="IPR024072">
    <property type="entry name" value="DHFR-like_dom_sf"/>
</dbReference>
<dbReference type="PIRSF" id="PIRSF000194">
    <property type="entry name" value="DHFR"/>
    <property type="match status" value="1"/>
</dbReference>
<dbReference type="InterPro" id="IPR001796">
    <property type="entry name" value="DHFR_dom"/>
</dbReference>
<dbReference type="Gene3D" id="3.40.430.10">
    <property type="entry name" value="Dihydrofolate Reductase, subunit A"/>
    <property type="match status" value="1"/>
</dbReference>
<reference evidence="11 12" key="1">
    <citation type="submission" date="2016-03" db="EMBL/GenBank/DDBJ databases">
        <authorList>
            <person name="Ploux O."/>
        </authorList>
    </citation>
    <scope>NUCLEOTIDE SEQUENCE [LARGE SCALE GENOMIC DNA]</scope>
    <source>
        <strain evidence="11 12">R0</strain>
    </source>
</reference>
<evidence type="ECO:0000256" key="6">
    <source>
        <dbReference type="ARBA" id="ARBA00023002"/>
    </source>
</evidence>
<sequence>MILTHVVACSENHVIGTQGGLPWDLPEDMKFFRDTTKGHIMIMGRKTFDSFNGRALPHRYHIVITRDPSKHSFPSKESSPVVFVASIEEAVEHAKPLTAKWGDEVFIIGGGEIYKQAMPITDKIYLTLIHREFPGDTYYPQIDQKIFTQTARRDVQEPIPFSFLTFEKKRQ</sequence>
<dbReference type="GO" id="GO:0046654">
    <property type="term" value="P:tetrahydrofolate biosynthetic process"/>
    <property type="evidence" value="ECO:0007669"/>
    <property type="project" value="UniProtKB-UniPathway"/>
</dbReference>
<comment type="caution">
    <text evidence="11">The sequence shown here is derived from an EMBL/GenBank/DDBJ whole genome shotgun (WGS) entry which is preliminary data.</text>
</comment>
<gene>
    <name evidence="11" type="ORF">AZI86_03175</name>
</gene>
<evidence type="ECO:0000256" key="2">
    <source>
        <dbReference type="ARBA" id="ARBA00009539"/>
    </source>
</evidence>
<keyword evidence="4 8" id="KW-0554">One-carbon metabolism</keyword>
<dbReference type="CDD" id="cd00209">
    <property type="entry name" value="DHFR"/>
    <property type="match status" value="1"/>
</dbReference>
<comment type="pathway">
    <text evidence="1 8">Cofactor biosynthesis; tetrahydrofolate biosynthesis; 5,6,7,8-tetrahydrofolate from 7,8-dihydrofolate: step 1/1.</text>
</comment>
<dbReference type="SUPFAM" id="SSF53597">
    <property type="entry name" value="Dihydrofolate reductase-like"/>
    <property type="match status" value="1"/>
</dbReference>
<dbReference type="PANTHER" id="PTHR48069">
    <property type="entry name" value="DIHYDROFOLATE REDUCTASE"/>
    <property type="match status" value="1"/>
</dbReference>
<dbReference type="PRINTS" id="PR00070">
    <property type="entry name" value="DHFR"/>
</dbReference>
<evidence type="ECO:0000256" key="7">
    <source>
        <dbReference type="ARBA" id="ARBA00025067"/>
    </source>
</evidence>
<proteinExistence type="inferred from homology"/>